<dbReference type="GO" id="GO:0006857">
    <property type="term" value="P:oligopeptide transport"/>
    <property type="evidence" value="ECO:0007669"/>
    <property type="project" value="InterPro"/>
</dbReference>
<comment type="subcellular location">
    <subcellularLocation>
        <location evidence="2 8">Membrane</location>
        <topology evidence="2 8">Multi-pass membrane protein</topology>
    </subcellularLocation>
</comment>
<feature type="region of interest" description="Disordered" evidence="9">
    <location>
        <begin position="1330"/>
        <end position="1353"/>
    </location>
</feature>
<accession>A0A395STD8</accession>
<feature type="transmembrane region" description="Helical" evidence="10">
    <location>
        <begin position="202"/>
        <end position="220"/>
    </location>
</feature>
<name>A0A395STD8_9HYPO</name>
<dbReference type="InterPro" id="IPR008922">
    <property type="entry name" value="Di-copper_centre_dom_sf"/>
</dbReference>
<keyword evidence="4 10" id="KW-1133">Transmembrane helix</keyword>
<organism evidence="13 14">
    <name type="scientific">Fusarium longipes</name>
    <dbReference type="NCBI Taxonomy" id="694270"/>
    <lineage>
        <taxon>Eukaryota</taxon>
        <taxon>Fungi</taxon>
        <taxon>Dikarya</taxon>
        <taxon>Ascomycota</taxon>
        <taxon>Pezizomycotina</taxon>
        <taxon>Sordariomycetes</taxon>
        <taxon>Hypocreomycetidae</taxon>
        <taxon>Hypocreales</taxon>
        <taxon>Nectriaceae</taxon>
        <taxon>Fusarium</taxon>
    </lineage>
</organism>
<protein>
    <submittedName>
        <fullName evidence="13">Putative ptr2-di-and tripeptide permease</fullName>
    </submittedName>
</protein>
<feature type="transmembrane region" description="Helical" evidence="10">
    <location>
        <begin position="359"/>
        <end position="377"/>
    </location>
</feature>
<evidence type="ECO:0000256" key="1">
    <source>
        <dbReference type="ARBA" id="ARBA00001973"/>
    </source>
</evidence>
<feature type="transmembrane region" description="Helical" evidence="10">
    <location>
        <begin position="459"/>
        <end position="477"/>
    </location>
</feature>
<dbReference type="Pfam" id="PF06985">
    <property type="entry name" value="HET"/>
    <property type="match status" value="1"/>
</dbReference>
<dbReference type="InterPro" id="IPR010730">
    <property type="entry name" value="HET"/>
</dbReference>
<sequence length="2022" mass="228977">MEKKIESNTGDAKSIAGREEQWQGLRRVPDKLPKIALLILAVELGERFTYFGLSGPIQNYINNPYDPSSDLPGALGKGQAVATALGNFFKFWAYASTVIGAIVADQYLGKFKAICCACVIYVIGLIILVSTSTPTALLHNAGLGGLVAAMITIGLGTGGIKANVTPMCAEQYQYSQPVLKTLKSGEEVIVDPELTVQRLFMWFYWVVNIGALSPLITVNVEAHHSFWLAYLVPLIAILISAAVFISGRNRYIRVPPVGSAILDACRTTSIAIKEKGFDNARPSVLRATGNNEKYPLASQERYTDDYVGDVQRGLKSCKMFLFFPFYFICWNQMWNNLISQAGTMALHGTPNDLLQNLDPIALCFFIPFLDLIVYPLLRKYRIDFDPVTRIFMGFMFASISMAYACVLQHYIYKSPPNSIHVWIQAPSYILVALSEAFVIITGLELAFTQAPKKSVISALFWLTIAVAAAICIALGAVSQDPCLFRARDIDNGVLQIAMHWCESFYFELVGTTSWPRDLEEKQRPSFQLKEFTDQAAGCGFCSKLADLIAYRLRYNSAFLRGHGVATPDDLVQSDSDLEEARFYLSHEVREVRNWSFGFEGVTSRKVAIINLAVGTKGLEIVLQRSGTGGRVPVTFSSNGFSHDSVTFQDPGSWHITQSRAEHYWAKSSERDVACLEPTLGRSRPLLVDFEMLRNWVHLCDDQHKICKHSGDVVDIQTFRLIDVENMCIVQFDSSKRPPFATLSYVWGTKPFLRLVQANVDELQVAGCLKKLALPLTISDAIEICAKLQIKHIWIDSLCIIQDDESDMVQVIDKMDSIYRESILTIVAASGQDAYSGIPGVRPNTRHLKQHTLEIRGVELIDSVDAGQFRFRGPFEEPHWITNTPWAKRAWTFQEALVTRRSLFFTAEQVYWSCREGLLSEDTTEHFRNNEYQPGKRHDSVFSPQEYLKIASTFSTRRLTYEADIGRAFLGTQNYLDRKWGGHKFSWGLPHGSFAAFMMWERYPDEDRRMRQGTHPIRQRDGSIVKVPFPTWSWMGWTDGRKLITFYGDEPEPHSPTFYVFGSANELLLVRDEFTWPSSLRDLLTDDSNLPTEVTEKQLPPQLHLTPSIRHSALVFYTEVVTVRYDPSSGFRADGMLGVPSDLKMRSYEYPFSIQIGSLFYRILEEHQKDDAAVENLEEIDLVAVFSGQMTKPRKFRGQYRLYCWTVTEKDGVRTTISACRNASPIIPDLLHIVVLRLEQNTTMSDSTGTYGIKGLPRLENVVTRTHENGIPYVENLPVRREVSTLANSTDPLLQRQWTLFVLALERFKLKPVDDKLSYFQVAGIHGYPDGAWDNAPPPRQDPENPGKGDQPHGGYCNHNSLNFPTWHRPYMALFEQCIWDNMGNIIDHWVMECNLDQENELPLWNSAKDTWRMPYWDWARHQSYSEDFSCPQVLVKDTVRIFPPDSVKEFYPPNGLYPNPLSNFENPEKDSTGKPLAFGDMPNDKKDYNIPDNPAKHDPTPPQDEKDSPWMPWSATTGTSRYGIFVDLSANRFVGLEGVNNANIANNHLADMTWSPITEEQKMEAEKKNKEYYLKWNPGTLADSVNRMLSPSYNSTWGQFASTKWTHEGHGNSMNGFLSLEYIHNNVHNIVGGSDFATGVGHMSDVPVAALDPIFWLHHTQIDRLLAIWQCLYPKLWWDQEEPGHGNVIDDTQHDPLYPFHDKDNGDPVKDVWTAAKCRDWTVLNYQYDDLIELSQKALDSEGNLDETKFQTLLQAYLHRIYPSTEHLLRDIKDIQASHIPKALASDTYDIENISWKDYIINVVYDRYALDGQSYTIKFYLGSPSNQDVTHFEPHNLIGSVYTFGGGSRKIGDPCANCKTQADAGILSSAQIPLTIQLLHHAFDCVTDHPINNFDDVEEYLRLHLRWKIHGFGGMEVDEDDLARFSKTKITVLRGVGESRHVAAPDVAAPELEAFTVADSHIPFYDPLVSNGTSQRPQISLPPSYHSQPYEPLPEITNNKLFGLQYNGTSSRVVLLAEHLKK</sequence>
<dbReference type="SUPFAM" id="SSF48056">
    <property type="entry name" value="Di-copper centre-containing domain"/>
    <property type="match status" value="1"/>
</dbReference>
<evidence type="ECO:0000256" key="7">
    <source>
        <dbReference type="ARBA" id="ARBA00023136"/>
    </source>
</evidence>
<feature type="domain" description="Tyrosinase copper-binding" evidence="11">
    <location>
        <begin position="1358"/>
        <end position="1375"/>
    </location>
</feature>
<evidence type="ECO:0000313" key="13">
    <source>
        <dbReference type="EMBL" id="RGP75369.1"/>
    </source>
</evidence>
<feature type="compositionally biased region" description="Basic and acidic residues" evidence="9">
    <location>
        <begin position="1482"/>
        <end position="1508"/>
    </location>
</feature>
<dbReference type="PANTHER" id="PTHR33112">
    <property type="entry name" value="DOMAIN PROTEIN, PUTATIVE-RELATED"/>
    <property type="match status" value="1"/>
</dbReference>
<dbReference type="InterPro" id="IPR041640">
    <property type="entry name" value="Tyrosinase_C"/>
</dbReference>
<comment type="caution">
    <text evidence="13">The sequence shown here is derived from an EMBL/GenBank/DDBJ whole genome shotgun (WGS) entry which is preliminary data.</text>
</comment>
<dbReference type="Gene3D" id="2.60.310.20">
    <property type="match status" value="1"/>
</dbReference>
<dbReference type="PROSITE" id="PS00498">
    <property type="entry name" value="TYROSINASE_2"/>
    <property type="match status" value="1"/>
</dbReference>
<feature type="compositionally biased region" description="Basic and acidic residues" evidence="9">
    <location>
        <begin position="1340"/>
        <end position="1350"/>
    </location>
</feature>
<dbReference type="Proteomes" id="UP000266234">
    <property type="component" value="Unassembled WGS sequence"/>
</dbReference>
<comment type="similarity">
    <text evidence="8">Belongs to the major facilitator superfamily. Proton-dependent oligopeptide transporter (POT/PTR) (TC 2.A.17) family.</text>
</comment>
<keyword evidence="8" id="KW-0813">Transport</keyword>
<dbReference type="OrthoDB" id="1658288at2759"/>
<keyword evidence="3 8" id="KW-0812">Transmembrane</keyword>
<evidence type="ECO:0000256" key="10">
    <source>
        <dbReference type="SAM" id="Phobius"/>
    </source>
</evidence>
<feature type="region of interest" description="Disordered" evidence="9">
    <location>
        <begin position="1458"/>
        <end position="1513"/>
    </location>
</feature>
<evidence type="ECO:0000259" key="11">
    <source>
        <dbReference type="PROSITE" id="PS00497"/>
    </source>
</evidence>
<feature type="transmembrane region" description="Helical" evidence="10">
    <location>
        <begin position="320"/>
        <end position="339"/>
    </location>
</feature>
<keyword evidence="5" id="KW-0560">Oxidoreductase</keyword>
<reference evidence="13 14" key="1">
    <citation type="journal article" date="2018" name="PLoS Pathog.">
        <title>Evolution of structural diversity of trichothecenes, a family of toxins produced by plant pathogenic and entomopathogenic fungi.</title>
        <authorList>
            <person name="Proctor R.H."/>
            <person name="McCormick S.P."/>
            <person name="Kim H.S."/>
            <person name="Cardoza R.E."/>
            <person name="Stanley A.M."/>
            <person name="Lindo L."/>
            <person name="Kelly A."/>
            <person name="Brown D.W."/>
            <person name="Lee T."/>
            <person name="Vaughan M.M."/>
            <person name="Alexander N.J."/>
            <person name="Busman M."/>
            <person name="Gutierrez S."/>
        </authorList>
    </citation>
    <scope>NUCLEOTIDE SEQUENCE [LARGE SCALE GENOMIC DNA]</scope>
    <source>
        <strain evidence="13 14">NRRL 20695</strain>
    </source>
</reference>
<dbReference type="PROSITE" id="PS01023">
    <property type="entry name" value="PTR2_2"/>
    <property type="match status" value="1"/>
</dbReference>
<dbReference type="InterPro" id="IPR036259">
    <property type="entry name" value="MFS_trans_sf"/>
</dbReference>
<dbReference type="GO" id="GO:0022857">
    <property type="term" value="F:transmembrane transporter activity"/>
    <property type="evidence" value="ECO:0007669"/>
    <property type="project" value="InterPro"/>
</dbReference>
<feature type="transmembrane region" description="Helical" evidence="10">
    <location>
        <begin position="423"/>
        <end position="447"/>
    </location>
</feature>
<evidence type="ECO:0000256" key="2">
    <source>
        <dbReference type="ARBA" id="ARBA00004141"/>
    </source>
</evidence>
<dbReference type="EMBL" id="PXOG01000123">
    <property type="protein sequence ID" value="RGP75369.1"/>
    <property type="molecule type" value="Genomic_DNA"/>
</dbReference>
<evidence type="ECO:0000256" key="8">
    <source>
        <dbReference type="RuleBase" id="RU003755"/>
    </source>
</evidence>
<comment type="cofactor">
    <cofactor evidence="1">
        <name>Cu(2+)</name>
        <dbReference type="ChEBI" id="CHEBI:29036"/>
    </cofactor>
</comment>
<evidence type="ECO:0000256" key="6">
    <source>
        <dbReference type="ARBA" id="ARBA00023033"/>
    </source>
</evidence>
<dbReference type="Gene3D" id="1.20.1250.20">
    <property type="entry name" value="MFS general substrate transporter like domains"/>
    <property type="match status" value="1"/>
</dbReference>
<dbReference type="PROSITE" id="PS00497">
    <property type="entry name" value="TYROSINASE_1"/>
    <property type="match status" value="1"/>
</dbReference>
<dbReference type="GO" id="GO:0016020">
    <property type="term" value="C:membrane"/>
    <property type="evidence" value="ECO:0007669"/>
    <property type="project" value="UniProtKB-SubCell"/>
</dbReference>
<feature type="transmembrane region" description="Helical" evidence="10">
    <location>
        <begin position="137"/>
        <end position="157"/>
    </location>
</feature>
<feature type="domain" description="Tyrosinase copper-binding" evidence="12">
    <location>
        <begin position="1652"/>
        <end position="1663"/>
    </location>
</feature>
<keyword evidence="7 10" id="KW-0472">Membrane</keyword>
<dbReference type="Pfam" id="PF00264">
    <property type="entry name" value="Tyrosinase"/>
    <property type="match status" value="1"/>
</dbReference>
<keyword evidence="14" id="KW-1185">Reference proteome</keyword>
<evidence type="ECO:0000256" key="9">
    <source>
        <dbReference type="SAM" id="MobiDB-lite"/>
    </source>
</evidence>
<gene>
    <name evidence="13" type="ORF">FLONG3_5759</name>
</gene>
<evidence type="ECO:0000256" key="5">
    <source>
        <dbReference type="ARBA" id="ARBA00023002"/>
    </source>
</evidence>
<evidence type="ECO:0000256" key="3">
    <source>
        <dbReference type="ARBA" id="ARBA00022692"/>
    </source>
</evidence>
<feature type="transmembrane region" description="Helical" evidence="10">
    <location>
        <begin position="111"/>
        <end position="131"/>
    </location>
</feature>
<evidence type="ECO:0000259" key="12">
    <source>
        <dbReference type="PROSITE" id="PS00498"/>
    </source>
</evidence>
<dbReference type="Gene3D" id="1.10.1280.10">
    <property type="entry name" value="Di-copper center containing domain from catechol oxidase"/>
    <property type="match status" value="1"/>
</dbReference>
<evidence type="ECO:0000313" key="14">
    <source>
        <dbReference type="Proteomes" id="UP000266234"/>
    </source>
</evidence>
<dbReference type="PANTHER" id="PTHR33112:SF12">
    <property type="entry name" value="HETEROKARYON INCOMPATIBILITY DOMAIN-CONTAINING PROTEIN"/>
    <property type="match status" value="1"/>
</dbReference>
<dbReference type="SUPFAM" id="SSF103473">
    <property type="entry name" value="MFS general substrate transporter"/>
    <property type="match status" value="1"/>
</dbReference>
<dbReference type="Pfam" id="PF00854">
    <property type="entry name" value="PTR2"/>
    <property type="match status" value="1"/>
</dbReference>
<feature type="transmembrane region" description="Helical" evidence="10">
    <location>
        <begin position="226"/>
        <end position="245"/>
    </location>
</feature>
<dbReference type="InterPro" id="IPR002227">
    <property type="entry name" value="Tyrosinase_Cu-bd"/>
</dbReference>
<proteinExistence type="inferred from homology"/>
<dbReference type="GO" id="GO:0004497">
    <property type="term" value="F:monooxygenase activity"/>
    <property type="evidence" value="ECO:0007669"/>
    <property type="project" value="UniProtKB-KW"/>
</dbReference>
<dbReference type="InterPro" id="IPR018456">
    <property type="entry name" value="PTR2_symporter_CS"/>
</dbReference>
<dbReference type="Pfam" id="PF18132">
    <property type="entry name" value="Tyrosinase_C"/>
    <property type="match status" value="1"/>
</dbReference>
<dbReference type="InterPro" id="IPR000109">
    <property type="entry name" value="POT_fam"/>
</dbReference>
<feature type="transmembrane region" description="Helical" evidence="10">
    <location>
        <begin position="389"/>
        <end position="411"/>
    </location>
</feature>
<evidence type="ECO:0000256" key="4">
    <source>
        <dbReference type="ARBA" id="ARBA00022989"/>
    </source>
</evidence>
<keyword evidence="6" id="KW-0503">Monooxygenase</keyword>